<comment type="catalytic activity">
    <reaction evidence="17">
        <text>Mg(2+)(out) + ATP + H2O = Mg(2+)(in) + ADP + phosphate + H(+)</text>
        <dbReference type="Rhea" id="RHEA:10260"/>
        <dbReference type="ChEBI" id="CHEBI:15377"/>
        <dbReference type="ChEBI" id="CHEBI:15378"/>
        <dbReference type="ChEBI" id="CHEBI:18420"/>
        <dbReference type="ChEBI" id="CHEBI:30616"/>
        <dbReference type="ChEBI" id="CHEBI:43474"/>
        <dbReference type="ChEBI" id="CHEBI:456216"/>
        <dbReference type="EC" id="7.2.2.14"/>
    </reaction>
</comment>
<proteinExistence type="inferred from homology"/>
<evidence type="ECO:0000256" key="7">
    <source>
        <dbReference type="ARBA" id="ARBA00022519"/>
    </source>
</evidence>
<dbReference type="EC" id="7.2.2.14" evidence="4"/>
<dbReference type="Gene3D" id="2.70.150.10">
    <property type="entry name" value="Calcium-transporting ATPase, cytoplasmic transduction domain A"/>
    <property type="match status" value="1"/>
</dbReference>
<dbReference type="Pfam" id="PF13246">
    <property type="entry name" value="Cation_ATPase"/>
    <property type="match status" value="1"/>
</dbReference>
<keyword evidence="15 18" id="KW-0472">Membrane</keyword>
<comment type="function">
    <text evidence="1">Mediates magnesium influx to the cytosol.</text>
</comment>
<dbReference type="GO" id="GO:0005886">
    <property type="term" value="C:plasma membrane"/>
    <property type="evidence" value="ECO:0007669"/>
    <property type="project" value="UniProtKB-SubCell"/>
</dbReference>
<evidence type="ECO:0000313" key="20">
    <source>
        <dbReference type="EMBL" id="ADC88692.1"/>
    </source>
</evidence>
<feature type="transmembrane region" description="Helical" evidence="18">
    <location>
        <begin position="69"/>
        <end position="85"/>
    </location>
</feature>
<dbReference type="InterPro" id="IPR018303">
    <property type="entry name" value="ATPase_P-typ_P_site"/>
</dbReference>
<keyword evidence="13" id="KW-1278">Translocase</keyword>
<organism evidence="20 21">
    <name type="scientific">Thermocrinis albus (strain DSM 14484 / JCM 11386 / HI 11/12)</name>
    <dbReference type="NCBI Taxonomy" id="638303"/>
    <lineage>
        <taxon>Bacteria</taxon>
        <taxon>Pseudomonadati</taxon>
        <taxon>Aquificota</taxon>
        <taxon>Aquificia</taxon>
        <taxon>Aquificales</taxon>
        <taxon>Aquificaceae</taxon>
        <taxon>Thermocrinis</taxon>
    </lineage>
</organism>
<accession>D3SNF5</accession>
<evidence type="ECO:0000313" key="21">
    <source>
        <dbReference type="Proteomes" id="UP000002043"/>
    </source>
</evidence>
<feature type="domain" description="Cation-transporting P-type ATPase N-terminal" evidence="19">
    <location>
        <begin position="3"/>
        <end position="65"/>
    </location>
</feature>
<dbReference type="InterPro" id="IPR023214">
    <property type="entry name" value="HAD_sf"/>
</dbReference>
<evidence type="ECO:0000256" key="17">
    <source>
        <dbReference type="ARBA" id="ARBA00047295"/>
    </source>
</evidence>
<feature type="transmembrane region" description="Helical" evidence="18">
    <location>
        <begin position="45"/>
        <end position="63"/>
    </location>
</feature>
<evidence type="ECO:0000256" key="5">
    <source>
        <dbReference type="ARBA" id="ARBA00013555"/>
    </source>
</evidence>
<dbReference type="GO" id="GO:0015444">
    <property type="term" value="F:P-type magnesium transporter activity"/>
    <property type="evidence" value="ECO:0007669"/>
    <property type="project" value="UniProtKB-EC"/>
</dbReference>
<evidence type="ECO:0000256" key="3">
    <source>
        <dbReference type="ARBA" id="ARBA00008746"/>
    </source>
</evidence>
<evidence type="ECO:0000256" key="9">
    <source>
        <dbReference type="ARBA" id="ARBA00022692"/>
    </source>
</evidence>
<protein>
    <recommendedName>
        <fullName evidence="5">Magnesium-transporting ATPase, P-type 1</fullName>
        <ecNumber evidence="4">7.2.2.14</ecNumber>
    </recommendedName>
    <alternativeName>
        <fullName evidence="16">Mg(2+) transport ATPase, P-type 1</fullName>
    </alternativeName>
</protein>
<keyword evidence="21" id="KW-1185">Reference proteome</keyword>
<evidence type="ECO:0000256" key="12">
    <source>
        <dbReference type="ARBA" id="ARBA00022842"/>
    </source>
</evidence>
<dbReference type="Gene3D" id="1.20.1110.10">
    <property type="entry name" value="Calcium-transporting ATPase, transmembrane domain"/>
    <property type="match status" value="1"/>
</dbReference>
<dbReference type="Pfam" id="PF00122">
    <property type="entry name" value="E1-E2_ATPase"/>
    <property type="match status" value="1"/>
</dbReference>
<evidence type="ECO:0000256" key="2">
    <source>
        <dbReference type="ARBA" id="ARBA00004429"/>
    </source>
</evidence>
<dbReference type="SMART" id="SM00831">
    <property type="entry name" value="Cation_ATPase_N"/>
    <property type="match status" value="1"/>
</dbReference>
<dbReference type="SUPFAM" id="SSF81653">
    <property type="entry name" value="Calcium ATPase, transduction domain A"/>
    <property type="match status" value="1"/>
</dbReference>
<dbReference type="SUPFAM" id="SSF81665">
    <property type="entry name" value="Calcium ATPase, transmembrane domain M"/>
    <property type="match status" value="1"/>
</dbReference>
<evidence type="ECO:0000259" key="19">
    <source>
        <dbReference type="SMART" id="SM00831"/>
    </source>
</evidence>
<gene>
    <name evidence="20" type="ordered locus">Thal_0054</name>
</gene>
<keyword evidence="7" id="KW-0997">Cell inner membrane</keyword>
<dbReference type="AlphaFoldDB" id="D3SNF5"/>
<feature type="transmembrane region" description="Helical" evidence="18">
    <location>
        <begin position="715"/>
        <end position="735"/>
    </location>
</feature>
<dbReference type="InterPro" id="IPR006068">
    <property type="entry name" value="ATPase_P-typ_cation-transptr_C"/>
</dbReference>
<dbReference type="InterPro" id="IPR006415">
    <property type="entry name" value="P-type_ATPase_IIIB"/>
</dbReference>
<name>D3SNF5_THEAH</name>
<dbReference type="NCBIfam" id="TIGR01524">
    <property type="entry name" value="ATPase-IIIB_Mg"/>
    <property type="match status" value="1"/>
</dbReference>
<keyword evidence="20" id="KW-0378">Hydrolase</keyword>
<dbReference type="Gene3D" id="3.40.1110.10">
    <property type="entry name" value="Calcium-transporting ATPase, cytoplasmic domain N"/>
    <property type="match status" value="1"/>
</dbReference>
<dbReference type="GO" id="GO:0016887">
    <property type="term" value="F:ATP hydrolysis activity"/>
    <property type="evidence" value="ECO:0007669"/>
    <property type="project" value="InterPro"/>
</dbReference>
<dbReference type="PROSITE" id="PS00154">
    <property type="entry name" value="ATPASE_E1_E2"/>
    <property type="match status" value="1"/>
</dbReference>
<keyword evidence="12" id="KW-0460">Magnesium</keyword>
<keyword evidence="9 18" id="KW-0812">Transmembrane</keyword>
<dbReference type="NCBIfam" id="TIGR01494">
    <property type="entry name" value="ATPase_P-type"/>
    <property type="match status" value="2"/>
</dbReference>
<dbReference type="Pfam" id="PF00689">
    <property type="entry name" value="Cation_ATPase_C"/>
    <property type="match status" value="1"/>
</dbReference>
<evidence type="ECO:0000256" key="6">
    <source>
        <dbReference type="ARBA" id="ARBA00022475"/>
    </source>
</evidence>
<evidence type="ECO:0000256" key="16">
    <source>
        <dbReference type="ARBA" id="ARBA00029806"/>
    </source>
</evidence>
<dbReference type="InterPro" id="IPR036412">
    <property type="entry name" value="HAD-like_sf"/>
</dbReference>
<dbReference type="InterPro" id="IPR004014">
    <property type="entry name" value="ATPase_P-typ_cation-transptr_N"/>
</dbReference>
<dbReference type="Pfam" id="PF00690">
    <property type="entry name" value="Cation_ATPase_N"/>
    <property type="match status" value="1"/>
</dbReference>
<dbReference type="InterPro" id="IPR044492">
    <property type="entry name" value="P_typ_ATPase_HD_dom"/>
</dbReference>
<feature type="transmembrane region" description="Helical" evidence="18">
    <location>
        <begin position="683"/>
        <end position="709"/>
    </location>
</feature>
<evidence type="ECO:0000256" key="13">
    <source>
        <dbReference type="ARBA" id="ARBA00022967"/>
    </source>
</evidence>
<dbReference type="InterPro" id="IPR001757">
    <property type="entry name" value="P_typ_ATPase"/>
</dbReference>
<comment type="similarity">
    <text evidence="3">Belongs to the cation transport ATPase (P-type) (TC 3.A.3) family. Type IIIB subfamily.</text>
</comment>
<dbReference type="SFLD" id="SFLDG00002">
    <property type="entry name" value="C1.7:_P-type_atpase_like"/>
    <property type="match status" value="1"/>
</dbReference>
<feature type="transmembrane region" description="Helical" evidence="18">
    <location>
        <begin position="778"/>
        <end position="799"/>
    </location>
</feature>
<sequence length="805" mass="90367">MKKENFRSFEGLTSQEAARRLKHYGYNLLEAKGFSSDIKLLLEQFYNPALLLLLVAGFLSFGLGDNADGLIISVIVIFSVLLTFLQERSAIRSVEDLVAQTSIRSEVLRDGTWKEVRVEEVVPGDVVRLAAGDVVPADGVILEARDLFISEALLTGEVYPVEKIEGDEVFRGTHVVSGFAIMSVQKTGMQTKMGEIWSRIKVYKTSTEFENSLRQFGTTIMVLAFVLSFVIFATHMYFRRSFFESLTFSLAVSIGMSPVLLPAIVSVSLARGARRMAKKKVVVKKLSSLYNLGSMNILCCDKTGTLTENVLHLSDCKGSIGQEEPLVSYFLYLNSHFQTGYRNPIDDAVLKALRYDVVHIRKLDEIPYDFVRKRLSVLLEFPEWGNVMICKGAFYQVLRGCSKVYIGGREEDIEDYLTDIESYYLKLSQQGLRLIAVAYKKIEGDRIGREDEQNMVFLGFAIFEDPVKASAYDAVRRLREMGVGLKIITGDSKDVAVYVAKKFGLGDAVTGKELDLLTEDALMAVVEKHDVFAEVNPFHKERIVRALRKKGYVVGFLGDGINDIPAMREADVSISVNNAVDIAKDSADILLMEEDLSVMADGIEEGRKVLQNTFKYLRIQSSSNFGNMFSMTGASLLIPFIPMLPQQVLFNNLLSDLALSTLPFDRVPDENVRRPVRLRVDDIVKFMVVYGPLSSVFDYITFFFLLGYLHTTETVFRTGWFLESGITQMMVVLVLRSRLDPWKDVPAKPLLVSTLGISLLYLPLLYTPVGYLLDLVPLPLKILVGILLINVTYLICANITKRFVY</sequence>
<evidence type="ECO:0000256" key="14">
    <source>
        <dbReference type="ARBA" id="ARBA00022989"/>
    </source>
</evidence>
<evidence type="ECO:0000256" key="15">
    <source>
        <dbReference type="ARBA" id="ARBA00023136"/>
    </source>
</evidence>
<dbReference type="SUPFAM" id="SSF56784">
    <property type="entry name" value="HAD-like"/>
    <property type="match status" value="1"/>
</dbReference>
<evidence type="ECO:0000256" key="10">
    <source>
        <dbReference type="ARBA" id="ARBA00022741"/>
    </source>
</evidence>
<dbReference type="InterPro" id="IPR023299">
    <property type="entry name" value="ATPase_P-typ_cyto_dom_N"/>
</dbReference>
<dbReference type="HOGENOM" id="CLU_002360_6_3_0"/>
<evidence type="ECO:0000256" key="4">
    <source>
        <dbReference type="ARBA" id="ARBA00012786"/>
    </source>
</evidence>
<evidence type="ECO:0000256" key="1">
    <source>
        <dbReference type="ARBA" id="ARBA00003954"/>
    </source>
</evidence>
<dbReference type="SFLD" id="SFLDS00003">
    <property type="entry name" value="Haloacid_Dehalogenase"/>
    <property type="match status" value="1"/>
</dbReference>
<keyword evidence="8" id="KW-0597">Phosphoprotein</keyword>
<evidence type="ECO:0000256" key="18">
    <source>
        <dbReference type="SAM" id="Phobius"/>
    </source>
</evidence>
<dbReference type="RefSeq" id="WP_012991099.1">
    <property type="nucleotide sequence ID" value="NC_013894.1"/>
</dbReference>
<dbReference type="InterPro" id="IPR059000">
    <property type="entry name" value="ATPase_P-type_domA"/>
</dbReference>
<feature type="transmembrane region" description="Helical" evidence="18">
    <location>
        <begin position="216"/>
        <end position="238"/>
    </location>
</feature>
<keyword evidence="6" id="KW-1003">Cell membrane</keyword>
<keyword evidence="10" id="KW-0547">Nucleotide-binding</keyword>
<dbReference type="InterPro" id="IPR008250">
    <property type="entry name" value="ATPase_P-typ_transduc_dom_A_sf"/>
</dbReference>
<dbReference type="KEGG" id="tal:Thal_0054"/>
<reference evidence="21" key="1">
    <citation type="journal article" date="2010" name="Stand. Genomic Sci.">
        <title>Complete genome sequence of Thermocrinis albus type strain (HI 11/12T).</title>
        <authorList>
            <person name="Wirth R."/>
            <person name="Sikorski J."/>
            <person name="Brambilla E."/>
            <person name="Misra M."/>
            <person name="Lapidus A."/>
            <person name="Copeland A."/>
            <person name="Nolan M."/>
            <person name="Lucas S."/>
            <person name="Chen F."/>
            <person name="Tice H."/>
            <person name="Cheng J.F."/>
            <person name="Han C."/>
            <person name="Detter J.C."/>
            <person name="Tapia R."/>
            <person name="Bruce D."/>
            <person name="Goodwin L."/>
            <person name="Pitluck S."/>
            <person name="Pati A."/>
            <person name="Anderson I."/>
            <person name="Ivanova N."/>
            <person name="Mavromatis K."/>
            <person name="Mikhailova N."/>
            <person name="Chen A."/>
            <person name="Palaniappan K."/>
            <person name="Bilek Y."/>
            <person name="Hader T."/>
            <person name="Land M."/>
            <person name="Hauser L."/>
            <person name="Chang Y.J."/>
            <person name="Jeffries C.D."/>
            <person name="Tindall B.J."/>
            <person name="Rohde M."/>
            <person name="Goker M."/>
            <person name="Bristow J."/>
            <person name="Eisen J.A."/>
            <person name="Markowitz V."/>
            <person name="Hugenholtz P."/>
            <person name="Kyrpides N.C."/>
            <person name="Klenk H.P."/>
        </authorList>
    </citation>
    <scope>NUCLEOTIDE SEQUENCE [LARGE SCALE GENOMIC DNA]</scope>
    <source>
        <strain evidence="21">DSM 14484 / JCM 11386 / HI 11/12</strain>
    </source>
</reference>
<evidence type="ECO:0000256" key="11">
    <source>
        <dbReference type="ARBA" id="ARBA00022840"/>
    </source>
</evidence>
<dbReference type="PANTHER" id="PTHR42861">
    <property type="entry name" value="CALCIUM-TRANSPORTING ATPASE"/>
    <property type="match status" value="1"/>
</dbReference>
<dbReference type="eggNOG" id="COG0474">
    <property type="taxonomic scope" value="Bacteria"/>
</dbReference>
<comment type="subcellular location">
    <subcellularLocation>
        <location evidence="2">Cell inner membrane</location>
        <topology evidence="2">Multi-pass membrane protein</topology>
    </subcellularLocation>
</comment>
<feature type="transmembrane region" description="Helical" evidence="18">
    <location>
        <begin position="747"/>
        <end position="766"/>
    </location>
</feature>
<dbReference type="Gene3D" id="3.40.50.1000">
    <property type="entry name" value="HAD superfamily/HAD-like"/>
    <property type="match status" value="1"/>
</dbReference>
<evidence type="ECO:0000256" key="8">
    <source>
        <dbReference type="ARBA" id="ARBA00022553"/>
    </source>
</evidence>
<keyword evidence="14 18" id="KW-1133">Transmembrane helix</keyword>
<dbReference type="STRING" id="638303.Thal_0054"/>
<dbReference type="EMBL" id="CP001931">
    <property type="protein sequence ID" value="ADC88692.1"/>
    <property type="molecule type" value="Genomic_DNA"/>
</dbReference>
<feature type="transmembrane region" description="Helical" evidence="18">
    <location>
        <begin position="250"/>
        <end position="270"/>
    </location>
</feature>
<dbReference type="SFLD" id="SFLDF00027">
    <property type="entry name" value="p-type_atpase"/>
    <property type="match status" value="1"/>
</dbReference>
<dbReference type="OrthoDB" id="9779at2"/>
<dbReference type="PRINTS" id="PR01836">
    <property type="entry name" value="MGATPASE"/>
</dbReference>
<dbReference type="Proteomes" id="UP000002043">
    <property type="component" value="Chromosome"/>
</dbReference>
<dbReference type="GO" id="GO:0005524">
    <property type="term" value="F:ATP binding"/>
    <property type="evidence" value="ECO:0007669"/>
    <property type="project" value="UniProtKB-KW"/>
</dbReference>
<keyword evidence="11" id="KW-0067">ATP-binding</keyword>
<dbReference type="InterPro" id="IPR023298">
    <property type="entry name" value="ATPase_P-typ_TM_dom_sf"/>
</dbReference>